<evidence type="ECO:0000256" key="7">
    <source>
        <dbReference type="ARBA" id="ARBA00022827"/>
    </source>
</evidence>
<comment type="similarity">
    <text evidence="4 9">Belongs to the MQO family.</text>
</comment>
<dbReference type="NCBIfam" id="NF003611">
    <property type="entry name" value="PRK05257.3-2"/>
    <property type="match status" value="1"/>
</dbReference>
<evidence type="ECO:0000313" key="12">
    <source>
        <dbReference type="Proteomes" id="UP000186364"/>
    </source>
</evidence>
<comment type="caution">
    <text evidence="11">The sequence shown here is derived from an EMBL/GenBank/DDBJ whole genome shotgun (WGS) entry which is preliminary data.</text>
</comment>
<dbReference type="Proteomes" id="UP000186364">
    <property type="component" value="Unassembled WGS sequence"/>
</dbReference>
<dbReference type="NCBIfam" id="NF003606">
    <property type="entry name" value="PRK05257.2-1"/>
    <property type="match status" value="1"/>
</dbReference>
<evidence type="ECO:0000256" key="2">
    <source>
        <dbReference type="ARBA" id="ARBA00001974"/>
    </source>
</evidence>
<reference evidence="11 12" key="1">
    <citation type="submission" date="2016-09" db="EMBL/GenBank/DDBJ databases">
        <title>Rhizobium sp. nov., a novel species isolated from the rice rhizosphere.</title>
        <authorList>
            <person name="Zhao J."/>
            <person name="Zhang X."/>
        </authorList>
    </citation>
    <scope>NUCLEOTIDE SEQUENCE [LARGE SCALE GENOMIC DNA]</scope>
    <source>
        <strain evidence="11 12">1.7048</strain>
    </source>
</reference>
<proteinExistence type="inferred from homology"/>
<dbReference type="NCBIfam" id="NF003603">
    <property type="entry name" value="PRK05257.1-1"/>
    <property type="match status" value="1"/>
</dbReference>
<accession>A0A1Q9AXY5</accession>
<dbReference type="Gene3D" id="3.50.50.60">
    <property type="entry name" value="FAD/NAD(P)-binding domain"/>
    <property type="match status" value="1"/>
</dbReference>
<comment type="catalytic activity">
    <reaction evidence="1 9">
        <text>(S)-malate + a quinone = a quinol + oxaloacetate</text>
        <dbReference type="Rhea" id="RHEA:46012"/>
        <dbReference type="ChEBI" id="CHEBI:15589"/>
        <dbReference type="ChEBI" id="CHEBI:16452"/>
        <dbReference type="ChEBI" id="CHEBI:24646"/>
        <dbReference type="ChEBI" id="CHEBI:132124"/>
        <dbReference type="EC" id="1.1.5.4"/>
    </reaction>
</comment>
<dbReference type="NCBIfam" id="NF003609">
    <property type="entry name" value="PRK05257.2-5"/>
    <property type="match status" value="1"/>
</dbReference>
<sequence length="576" mass="62773">MAPKQDGRHPLSLSSDPASGLTMNRRQVLGSAVAGLSAAALPSARALASGEPKKVDVLLIGGGIMSATLGIWLRELEPTWSISMLERLDGVALESSNGWNNAGTGHSALAELNYTPEKADGRIDISKAVEINEAFQISRQFWSWQLRNGVLKNPRSFINHTPHMSFVWGDDNIAYLEKRYEALKASPLFAGMQFSTDPAQISQWVPLMMEGRDPGQKIGATWTPLGTDMEFGEITRQFVAYLQSQPNFDLALNAEVDDITRNGDGTWRVTHRSTKDGREETIDAKFLFIGAGGGAIHLLQKSGIPEAEDYAGFPVGGSFLVNETQDVTMRHLAKAYGKASVGSPPMSVPHLDTRVIGGKRVILFGPFATFSTKFLKEGSYFDLLTSTTTTNAWPMMRVGIDEYPLVEYLAGQLMMSDDDRFAALQEYFPEAKKDQWRLWQAGQRVQIIKRDKDKGGVLKLGTEIVSAKDGSLAALLGASPGASTAAPIMLKVLEKVFADRVATPDWQAKIRQIVPSYGTELNKDPAKVQEEWAYTSQHLELPTPPQITLASAAAAKPEASSEIANDAAKPVHDMAP</sequence>
<dbReference type="HAMAP" id="MF_00212">
    <property type="entry name" value="MQO"/>
    <property type="match status" value="1"/>
</dbReference>
<dbReference type="Pfam" id="PF06039">
    <property type="entry name" value="Mqo"/>
    <property type="match status" value="1"/>
</dbReference>
<keyword evidence="8 9" id="KW-0560">Oxidoreductase</keyword>
<dbReference type="UniPathway" id="UPA00223">
    <property type="reaction ID" value="UER01008"/>
</dbReference>
<evidence type="ECO:0000256" key="8">
    <source>
        <dbReference type="ARBA" id="ARBA00023002"/>
    </source>
</evidence>
<evidence type="ECO:0000256" key="5">
    <source>
        <dbReference type="ARBA" id="ARBA00022532"/>
    </source>
</evidence>
<keyword evidence="7 9" id="KW-0274">FAD</keyword>
<keyword evidence="12" id="KW-1185">Reference proteome</keyword>
<protein>
    <recommendedName>
        <fullName evidence="9">Probable malate:quinone oxidoreductase</fullName>
        <ecNumber evidence="9">1.1.5.4</ecNumber>
    </recommendedName>
    <alternativeName>
        <fullName evidence="9">MQO</fullName>
    </alternativeName>
    <alternativeName>
        <fullName evidence="9">Malate dehydrogenase [quinone]</fullName>
    </alternativeName>
</protein>
<dbReference type="PANTHER" id="PTHR43104">
    <property type="entry name" value="L-2-HYDROXYGLUTARATE DEHYDROGENASE, MITOCHONDRIAL"/>
    <property type="match status" value="1"/>
</dbReference>
<dbReference type="Gene3D" id="3.30.9.10">
    <property type="entry name" value="D-Amino Acid Oxidase, subunit A, domain 2"/>
    <property type="match status" value="1"/>
</dbReference>
<dbReference type="GO" id="GO:0047545">
    <property type="term" value="F:(S)-2-hydroxyglutarate dehydrogenase activity"/>
    <property type="evidence" value="ECO:0007669"/>
    <property type="project" value="TreeGrafter"/>
</dbReference>
<dbReference type="InterPro" id="IPR006231">
    <property type="entry name" value="MQO"/>
</dbReference>
<dbReference type="PROSITE" id="PS51318">
    <property type="entry name" value="TAT"/>
    <property type="match status" value="1"/>
</dbReference>
<dbReference type="PANTHER" id="PTHR43104:SF2">
    <property type="entry name" value="L-2-HYDROXYGLUTARATE DEHYDROGENASE, MITOCHONDRIAL"/>
    <property type="match status" value="1"/>
</dbReference>
<evidence type="ECO:0000256" key="10">
    <source>
        <dbReference type="SAM" id="MobiDB-lite"/>
    </source>
</evidence>
<name>A0A1Q9AXY5_9HYPH</name>
<dbReference type="EC" id="1.1.5.4" evidence="9"/>
<comment type="pathway">
    <text evidence="3 9">Carbohydrate metabolism; tricarboxylic acid cycle; oxaloacetate from (S)-malate (quinone route): step 1/1.</text>
</comment>
<dbReference type="InterPro" id="IPR006311">
    <property type="entry name" value="TAT_signal"/>
</dbReference>
<dbReference type="GO" id="GO:0008924">
    <property type="term" value="F:L-malate dehydrogenase (quinone) activity"/>
    <property type="evidence" value="ECO:0007669"/>
    <property type="project" value="UniProtKB-UniRule"/>
</dbReference>
<dbReference type="EMBL" id="MKIP01000037">
    <property type="protein sequence ID" value="OLP60312.1"/>
    <property type="molecule type" value="Genomic_DNA"/>
</dbReference>
<feature type="region of interest" description="Disordered" evidence="10">
    <location>
        <begin position="1"/>
        <end position="20"/>
    </location>
</feature>
<comment type="cofactor">
    <cofactor evidence="2 9">
        <name>FAD</name>
        <dbReference type="ChEBI" id="CHEBI:57692"/>
    </cofactor>
</comment>
<dbReference type="SUPFAM" id="SSF51905">
    <property type="entry name" value="FAD/NAD(P)-binding domain"/>
    <property type="match status" value="1"/>
</dbReference>
<dbReference type="AlphaFoldDB" id="A0A1Q9AXY5"/>
<dbReference type="NCBIfam" id="TIGR01320">
    <property type="entry name" value="mal_quin_oxido"/>
    <property type="match status" value="1"/>
</dbReference>
<organism evidence="11 12">
    <name type="scientific">Xaviernesmea oryzae</name>
    <dbReference type="NCBI Taxonomy" id="464029"/>
    <lineage>
        <taxon>Bacteria</taxon>
        <taxon>Pseudomonadati</taxon>
        <taxon>Pseudomonadota</taxon>
        <taxon>Alphaproteobacteria</taxon>
        <taxon>Hyphomicrobiales</taxon>
        <taxon>Rhizobiaceae</taxon>
        <taxon>Rhizobium/Agrobacterium group</taxon>
        <taxon>Xaviernesmea</taxon>
    </lineage>
</organism>
<evidence type="ECO:0000256" key="1">
    <source>
        <dbReference type="ARBA" id="ARBA00001139"/>
    </source>
</evidence>
<gene>
    <name evidence="9" type="primary">mqo</name>
    <name evidence="11" type="ORF">BJF93_15250</name>
</gene>
<keyword evidence="6 9" id="KW-0285">Flavoprotein</keyword>
<evidence type="ECO:0000256" key="9">
    <source>
        <dbReference type="HAMAP-Rule" id="MF_00212"/>
    </source>
</evidence>
<evidence type="ECO:0000256" key="3">
    <source>
        <dbReference type="ARBA" id="ARBA00005012"/>
    </source>
</evidence>
<dbReference type="InterPro" id="IPR036188">
    <property type="entry name" value="FAD/NAD-bd_sf"/>
</dbReference>
<dbReference type="NCBIfam" id="NF009875">
    <property type="entry name" value="PRK13339.1"/>
    <property type="match status" value="1"/>
</dbReference>
<evidence type="ECO:0000313" key="11">
    <source>
        <dbReference type="EMBL" id="OLP60312.1"/>
    </source>
</evidence>
<dbReference type="GO" id="GO:0006099">
    <property type="term" value="P:tricarboxylic acid cycle"/>
    <property type="evidence" value="ECO:0007669"/>
    <property type="project" value="UniProtKB-UniRule"/>
</dbReference>
<dbReference type="NCBIfam" id="NF003605">
    <property type="entry name" value="PRK05257.1-4"/>
    <property type="match status" value="1"/>
</dbReference>
<keyword evidence="5 9" id="KW-0816">Tricarboxylic acid cycle</keyword>
<evidence type="ECO:0000256" key="6">
    <source>
        <dbReference type="ARBA" id="ARBA00022630"/>
    </source>
</evidence>
<evidence type="ECO:0000256" key="4">
    <source>
        <dbReference type="ARBA" id="ARBA00006389"/>
    </source>
</evidence>